<dbReference type="KEGG" id="pex:IZT61_18685"/>
<reference evidence="1 2" key="1">
    <citation type="submission" date="2020-11" db="EMBL/GenBank/DDBJ databases">
        <title>Pedobacter endophytica, an endophytic bacteria isolated form Carex pumila.</title>
        <authorList>
            <person name="Peng Y."/>
            <person name="Jiang L."/>
            <person name="Lee J."/>
        </authorList>
    </citation>
    <scope>NUCLEOTIDE SEQUENCE [LARGE SCALE GENOMIC DNA]</scope>
    <source>
        <strain evidence="1 2">JBR3-12</strain>
    </source>
</reference>
<dbReference type="AlphaFoldDB" id="A0A7S9KY99"/>
<dbReference type="RefSeq" id="WP_196098537.1">
    <property type="nucleotide sequence ID" value="NZ_CP064939.1"/>
</dbReference>
<organism evidence="1 2">
    <name type="scientific">Pedobacter endophyticus</name>
    <dbReference type="NCBI Taxonomy" id="2789740"/>
    <lineage>
        <taxon>Bacteria</taxon>
        <taxon>Pseudomonadati</taxon>
        <taxon>Bacteroidota</taxon>
        <taxon>Sphingobacteriia</taxon>
        <taxon>Sphingobacteriales</taxon>
        <taxon>Sphingobacteriaceae</taxon>
        <taxon>Pedobacter</taxon>
    </lineage>
</organism>
<evidence type="ECO:0000313" key="2">
    <source>
        <dbReference type="Proteomes" id="UP000594759"/>
    </source>
</evidence>
<dbReference type="Proteomes" id="UP000594759">
    <property type="component" value="Chromosome"/>
</dbReference>
<protein>
    <submittedName>
        <fullName evidence="1">Uncharacterized protein</fullName>
    </submittedName>
</protein>
<accession>A0A7S9KY99</accession>
<name>A0A7S9KY99_9SPHI</name>
<dbReference type="EMBL" id="CP064939">
    <property type="protein sequence ID" value="QPH39062.1"/>
    <property type="molecule type" value="Genomic_DNA"/>
</dbReference>
<proteinExistence type="predicted"/>
<gene>
    <name evidence="1" type="ORF">IZT61_18685</name>
</gene>
<sequence length="103" mass="12004">MTKDVLKENKTITTYQLIEMVMIRILDYKPVANQRPNVLEFRNTNTDLCHHHIFIDTNEAIDCVSNASIEIAFLKNEPDQWNKKEQISTMISTVFGNFIRSTN</sequence>
<evidence type="ECO:0000313" key="1">
    <source>
        <dbReference type="EMBL" id="QPH39062.1"/>
    </source>
</evidence>
<keyword evidence="2" id="KW-1185">Reference proteome</keyword>